<dbReference type="GO" id="GO:0005634">
    <property type="term" value="C:nucleus"/>
    <property type="evidence" value="ECO:0007669"/>
    <property type="project" value="UniProtKB-SubCell"/>
</dbReference>
<reference evidence="3 4" key="1">
    <citation type="submission" date="2011-02" db="EMBL/GenBank/DDBJ databases">
        <title>The Genome Sequence of Sphaeroforma arctica JP610.</title>
        <authorList>
            <consortium name="The Broad Institute Genome Sequencing Platform"/>
            <person name="Russ C."/>
            <person name="Cuomo C."/>
            <person name="Young S.K."/>
            <person name="Zeng Q."/>
            <person name="Gargeya S."/>
            <person name="Alvarado L."/>
            <person name="Berlin A."/>
            <person name="Chapman S.B."/>
            <person name="Chen Z."/>
            <person name="Freedman E."/>
            <person name="Gellesch M."/>
            <person name="Goldberg J."/>
            <person name="Griggs A."/>
            <person name="Gujja S."/>
            <person name="Heilman E."/>
            <person name="Heiman D."/>
            <person name="Howarth C."/>
            <person name="Mehta T."/>
            <person name="Neiman D."/>
            <person name="Pearson M."/>
            <person name="Roberts A."/>
            <person name="Saif S."/>
            <person name="Shea T."/>
            <person name="Shenoy N."/>
            <person name="Sisk P."/>
            <person name="Stolte C."/>
            <person name="Sykes S."/>
            <person name="White J."/>
            <person name="Yandava C."/>
            <person name="Burger G."/>
            <person name="Gray M.W."/>
            <person name="Holland P.W.H."/>
            <person name="King N."/>
            <person name="Lang F.B.F."/>
            <person name="Roger A.J."/>
            <person name="Ruiz-Trillo I."/>
            <person name="Haas B."/>
            <person name="Nusbaum C."/>
            <person name="Birren B."/>
        </authorList>
    </citation>
    <scope>NUCLEOTIDE SEQUENCE [LARGE SCALE GENOMIC DNA]</scope>
    <source>
        <strain evidence="3 4">JP610</strain>
    </source>
</reference>
<comment type="similarity">
    <text evidence="2">Belongs to the eukaryotic/archaeal RNase P protein component 1 family.</text>
</comment>
<dbReference type="SMART" id="SM00538">
    <property type="entry name" value="POP4"/>
    <property type="match status" value="1"/>
</dbReference>
<accession>A0A0L0FQ39</accession>
<dbReference type="InterPro" id="IPR036980">
    <property type="entry name" value="RNase_P/MRP_Rpp29_sf"/>
</dbReference>
<dbReference type="InterPro" id="IPR023534">
    <property type="entry name" value="Rof/RNase_P-like"/>
</dbReference>
<dbReference type="RefSeq" id="XP_014152736.1">
    <property type="nucleotide sequence ID" value="XM_014297261.1"/>
</dbReference>
<evidence type="ECO:0000313" key="3">
    <source>
        <dbReference type="EMBL" id="KNC78834.1"/>
    </source>
</evidence>
<dbReference type="GO" id="GO:0006364">
    <property type="term" value="P:rRNA processing"/>
    <property type="evidence" value="ECO:0007669"/>
    <property type="project" value="TreeGrafter"/>
</dbReference>
<dbReference type="PANTHER" id="PTHR13348:SF0">
    <property type="entry name" value="RIBONUCLEASE P PROTEIN SUBUNIT P29"/>
    <property type="match status" value="1"/>
</dbReference>
<dbReference type="GO" id="GO:0001682">
    <property type="term" value="P:tRNA 5'-leader removal"/>
    <property type="evidence" value="ECO:0007669"/>
    <property type="project" value="InterPro"/>
</dbReference>
<dbReference type="Pfam" id="PF01868">
    <property type="entry name" value="RNase_P-MRP_p29"/>
    <property type="match status" value="1"/>
</dbReference>
<dbReference type="Proteomes" id="UP000054560">
    <property type="component" value="Unassembled WGS sequence"/>
</dbReference>
<name>A0A0L0FQ39_9EUKA</name>
<dbReference type="STRING" id="667725.A0A0L0FQ39"/>
<dbReference type="EMBL" id="KQ242415">
    <property type="protein sequence ID" value="KNC78834.1"/>
    <property type="molecule type" value="Genomic_DNA"/>
</dbReference>
<sequence>MQLSDVSNAGKSNTDMVRNLVMNTLTGNAEQNYRTKVEGKVLLLEAQLTIPKRIHKHHQLIGRGEMTRKDFFALPDQKNITYEKAMPGHAMWLEYVSHLWSALPGESNSAQARASLLVSVDMHGCLITVSNARNASLVGVSGIVLQDSVRTFTIVTKTNAIKVLPKDGATFTTNAHSIVIVWHGNGLIAERLTRAKANQLAHHNKHHRGGPRNKIPKIKKKGSYVATVSIDR</sequence>
<evidence type="ECO:0000256" key="1">
    <source>
        <dbReference type="ARBA" id="ARBA00004123"/>
    </source>
</evidence>
<dbReference type="GeneID" id="25909255"/>
<dbReference type="GO" id="GO:0030677">
    <property type="term" value="C:ribonuclease P complex"/>
    <property type="evidence" value="ECO:0007669"/>
    <property type="project" value="InterPro"/>
</dbReference>
<dbReference type="Gene3D" id="2.30.30.210">
    <property type="entry name" value="Ribonuclease P/MRP, subunit p29"/>
    <property type="match status" value="1"/>
</dbReference>
<dbReference type="PANTHER" id="PTHR13348">
    <property type="entry name" value="RIBONUCLEASE P SUBUNIT P29"/>
    <property type="match status" value="1"/>
</dbReference>
<dbReference type="GO" id="GO:0033204">
    <property type="term" value="F:ribonuclease P RNA binding"/>
    <property type="evidence" value="ECO:0007669"/>
    <property type="project" value="InterPro"/>
</dbReference>
<dbReference type="GO" id="GO:0000172">
    <property type="term" value="C:ribonuclease MRP complex"/>
    <property type="evidence" value="ECO:0007669"/>
    <property type="project" value="InterPro"/>
</dbReference>
<organism evidence="3 4">
    <name type="scientific">Sphaeroforma arctica JP610</name>
    <dbReference type="NCBI Taxonomy" id="667725"/>
    <lineage>
        <taxon>Eukaryota</taxon>
        <taxon>Ichthyosporea</taxon>
        <taxon>Ichthyophonida</taxon>
        <taxon>Sphaeroforma</taxon>
    </lineage>
</organism>
<evidence type="ECO:0000256" key="2">
    <source>
        <dbReference type="ARBA" id="ARBA00006181"/>
    </source>
</evidence>
<comment type="subcellular location">
    <subcellularLocation>
        <location evidence="1">Nucleus</location>
    </subcellularLocation>
</comment>
<evidence type="ECO:0000313" key="4">
    <source>
        <dbReference type="Proteomes" id="UP000054560"/>
    </source>
</evidence>
<dbReference type="InterPro" id="IPR016848">
    <property type="entry name" value="RNase_P/MRP_Rpp29-subunit"/>
</dbReference>
<proteinExistence type="inferred from homology"/>
<protein>
    <submittedName>
        <fullName evidence="3">Uncharacterized protein</fullName>
    </submittedName>
</protein>
<dbReference type="SUPFAM" id="SSF101744">
    <property type="entry name" value="Rof/RNase P subunit-like"/>
    <property type="match status" value="1"/>
</dbReference>
<keyword evidence="4" id="KW-1185">Reference proteome</keyword>
<dbReference type="InterPro" id="IPR002730">
    <property type="entry name" value="Rpp29/RNP1"/>
</dbReference>
<gene>
    <name evidence="3" type="ORF">SARC_08751</name>
</gene>
<dbReference type="AlphaFoldDB" id="A0A0L0FQ39"/>
<dbReference type="OrthoDB" id="124041at2759"/>
<dbReference type="eggNOG" id="KOG4046">
    <property type="taxonomic scope" value="Eukaryota"/>
</dbReference>